<evidence type="ECO:0000259" key="7">
    <source>
        <dbReference type="Pfam" id="PF17827"/>
    </source>
</evidence>
<feature type="domain" description="Methyltransferase small" evidence="6">
    <location>
        <begin position="109"/>
        <end position="193"/>
    </location>
</feature>
<keyword evidence="2 5" id="KW-0808">Transferase</keyword>
<sequence>MVNYKTLLNQAKVKCSKQEIESTRAEWLMMDLFNWSKADYLMHMDDEVTVQHETLFEEATQRMLNYEPIQYIVGRQSFYGEVFKVNKHCLIPRPETEEVMLHFYNQINAGDCIVDIGTGSGNIPITLKKMEPSLDVYATDLYDSALSVAKTNATSHQVEINFLQGDTLMPLIERGIKVNGLISNPPYIDDKDVVQMDESVLNYEPHSALFAENNGYAVYDKILEHLPDVLLPNAKVVFEIGYNQGQAIKQRIVTKFPTIDVQVIKDINHNDRTISFVWC</sequence>
<feature type="binding site" evidence="5">
    <location>
        <position position="140"/>
    </location>
    <ligand>
        <name>S-adenosyl-L-methionine</name>
        <dbReference type="ChEBI" id="CHEBI:59789"/>
    </ligand>
</feature>
<evidence type="ECO:0000256" key="2">
    <source>
        <dbReference type="ARBA" id="ARBA00022679"/>
    </source>
</evidence>
<dbReference type="Proteomes" id="UP000223828">
    <property type="component" value="Unassembled WGS sequence"/>
</dbReference>
<evidence type="ECO:0000313" key="11">
    <source>
        <dbReference type="Proteomes" id="UP001056588"/>
    </source>
</evidence>
<dbReference type="Gene3D" id="3.40.50.150">
    <property type="entry name" value="Vaccinia Virus protein VP39"/>
    <property type="match status" value="1"/>
</dbReference>
<reference evidence="9" key="4">
    <citation type="submission" date="2022-03" db="EMBL/GenBank/DDBJ databases">
        <title>Complete Genome Sequence of Staphylococcus edaphicus strain CCM 8731.</title>
        <authorList>
            <person name="Rimmer C.O."/>
            <person name="Thomas J.C."/>
        </authorList>
    </citation>
    <scope>NUCLEOTIDE SEQUENCE</scope>
    <source>
        <strain evidence="9">CCM 8731</strain>
    </source>
</reference>
<dbReference type="Pfam" id="PF05175">
    <property type="entry name" value="MTS"/>
    <property type="match status" value="1"/>
</dbReference>
<evidence type="ECO:0000313" key="10">
    <source>
        <dbReference type="Proteomes" id="UP000223828"/>
    </source>
</evidence>
<proteinExistence type="inferred from homology"/>
<evidence type="ECO:0000256" key="1">
    <source>
        <dbReference type="ARBA" id="ARBA00022603"/>
    </source>
</evidence>
<evidence type="ECO:0000256" key="5">
    <source>
        <dbReference type="HAMAP-Rule" id="MF_02126"/>
    </source>
</evidence>
<comment type="catalytic activity">
    <reaction evidence="4 5">
        <text>L-glutaminyl-[peptide chain release factor] + S-adenosyl-L-methionine = N(5)-methyl-L-glutaminyl-[peptide chain release factor] + S-adenosyl-L-homocysteine + H(+)</text>
        <dbReference type="Rhea" id="RHEA:42896"/>
        <dbReference type="Rhea" id="RHEA-COMP:10271"/>
        <dbReference type="Rhea" id="RHEA-COMP:10272"/>
        <dbReference type="ChEBI" id="CHEBI:15378"/>
        <dbReference type="ChEBI" id="CHEBI:30011"/>
        <dbReference type="ChEBI" id="CHEBI:57856"/>
        <dbReference type="ChEBI" id="CHEBI:59789"/>
        <dbReference type="ChEBI" id="CHEBI:61891"/>
        <dbReference type="EC" id="2.1.1.297"/>
    </reaction>
</comment>
<feature type="binding site" evidence="5">
    <location>
        <position position="184"/>
    </location>
    <ligand>
        <name>S-adenosyl-L-methionine</name>
        <dbReference type="ChEBI" id="CHEBI:59789"/>
    </ligand>
</feature>
<protein>
    <recommendedName>
        <fullName evidence="5">Release factor glutamine methyltransferase</fullName>
        <shortName evidence="5">RF MTase</shortName>
        <ecNumber evidence="5">2.1.1.297</ecNumber>
    </recommendedName>
    <alternativeName>
        <fullName evidence="5">N5-glutamine methyltransferase PrmC</fullName>
    </alternativeName>
    <alternativeName>
        <fullName evidence="5">Protein-(glutamine-N5) MTase PrmC</fullName>
    </alternativeName>
    <alternativeName>
        <fullName evidence="5">Protein-glutamine N-methyltransferase PrmC</fullName>
    </alternativeName>
</protein>
<feature type="binding site" evidence="5">
    <location>
        <begin position="184"/>
        <end position="187"/>
    </location>
    <ligand>
        <name>substrate</name>
    </ligand>
</feature>
<feature type="binding site" evidence="5">
    <location>
        <begin position="117"/>
        <end position="121"/>
    </location>
    <ligand>
        <name>S-adenosyl-L-methionine</name>
        <dbReference type="ChEBI" id="CHEBI:59789"/>
    </ligand>
</feature>
<comment type="similarity">
    <text evidence="5">Belongs to the protein N5-glutamine methyltransferase family. PrmC subfamily.</text>
</comment>
<dbReference type="SUPFAM" id="SSF53335">
    <property type="entry name" value="S-adenosyl-L-methionine-dependent methyltransferases"/>
    <property type="match status" value="1"/>
</dbReference>
<dbReference type="EC" id="2.1.1.297" evidence="5"/>
<evidence type="ECO:0000313" key="8">
    <source>
        <dbReference type="EMBL" id="PHK49102.1"/>
    </source>
</evidence>
<name>A0A2C6U5G9_9STAP</name>
<feature type="domain" description="Release factor glutamine methyltransferase N-terminal" evidence="7">
    <location>
        <begin position="7"/>
        <end position="74"/>
    </location>
</feature>
<dbReference type="Proteomes" id="UP001056588">
    <property type="component" value="Chromosome"/>
</dbReference>
<organism evidence="8 10">
    <name type="scientific">Staphylococcus edaphicus</name>
    <dbReference type="NCBI Taxonomy" id="1955013"/>
    <lineage>
        <taxon>Bacteria</taxon>
        <taxon>Bacillati</taxon>
        <taxon>Bacillota</taxon>
        <taxon>Bacilli</taxon>
        <taxon>Bacillales</taxon>
        <taxon>Staphylococcaceae</taxon>
        <taxon>Staphylococcus</taxon>
    </lineage>
</organism>
<dbReference type="GO" id="GO:0032259">
    <property type="term" value="P:methylation"/>
    <property type="evidence" value="ECO:0007669"/>
    <property type="project" value="UniProtKB-KW"/>
</dbReference>
<dbReference type="HAMAP" id="MF_02126">
    <property type="entry name" value="RF_methyltr_PrmC"/>
    <property type="match status" value="1"/>
</dbReference>
<dbReference type="OrthoDB" id="9800643at2"/>
<dbReference type="NCBIfam" id="TIGR03534">
    <property type="entry name" value="RF_mod_PrmC"/>
    <property type="match status" value="1"/>
</dbReference>
<dbReference type="PANTHER" id="PTHR18895">
    <property type="entry name" value="HEMK METHYLTRANSFERASE"/>
    <property type="match status" value="1"/>
</dbReference>
<gene>
    <name evidence="5 8" type="primary">prmC</name>
    <name evidence="8" type="ORF">BTJ66_10165</name>
    <name evidence="9" type="ORF">MNY58_04110</name>
</gene>
<dbReference type="PANTHER" id="PTHR18895:SF74">
    <property type="entry name" value="MTRF1L RELEASE FACTOR GLUTAMINE METHYLTRANSFERASE"/>
    <property type="match status" value="1"/>
</dbReference>
<evidence type="ECO:0000313" key="9">
    <source>
        <dbReference type="EMBL" id="UQW82291.1"/>
    </source>
</evidence>
<accession>A0A2C6U5G9</accession>
<reference evidence="10" key="2">
    <citation type="submission" date="2017-10" db="EMBL/GenBank/DDBJ databases">
        <title>Staphylococcus edaphicus sp. nov., isolated in Antarctica, harbouring mecC gene and genomic islands essential in adaptation to extreme environment.</title>
        <authorList>
            <person name="Pantucek R."/>
            <person name="Sedlacek I."/>
            <person name="Indrakova A."/>
            <person name="Vrbovska V."/>
            <person name="Maslanova I."/>
            <person name="Kovarovic V."/>
            <person name="Svec P."/>
            <person name="Kralova S."/>
            <person name="Kristofova L."/>
            <person name="Keklakova J."/>
            <person name="Petras P."/>
            <person name="Doskar J."/>
        </authorList>
    </citation>
    <scope>NUCLEOTIDE SEQUENCE [LARGE SCALE GENOMIC DNA]</scope>
    <source>
        <strain evidence="10">CCM 5085</strain>
    </source>
</reference>
<dbReference type="CDD" id="cd02440">
    <property type="entry name" value="AdoMet_MTases"/>
    <property type="match status" value="1"/>
</dbReference>
<dbReference type="InterPro" id="IPR019874">
    <property type="entry name" value="RF_methyltr_PrmC"/>
</dbReference>
<dbReference type="GO" id="GO:0102559">
    <property type="term" value="F:peptide chain release factor N(5)-glutamine methyltransferase activity"/>
    <property type="evidence" value="ECO:0007669"/>
    <property type="project" value="UniProtKB-EC"/>
</dbReference>
<dbReference type="AlphaFoldDB" id="A0A2C6U5G9"/>
<evidence type="ECO:0000259" key="6">
    <source>
        <dbReference type="Pfam" id="PF05175"/>
    </source>
</evidence>
<reference evidence="8" key="1">
    <citation type="journal article" date="2017" name="Appl. Environ. Microbiol.">
        <title>Staphylococcus edaphicus sp. nov., isolated in Antarctica, harbours mecC gene and genomic islands with suspected role in adaptation to extreme environment.</title>
        <authorList>
            <person name="Pantucek R."/>
            <person name="Sedlacek I."/>
            <person name="Indrakova A."/>
            <person name="Vrbovska V."/>
            <person name="Maslanova I."/>
            <person name="Kovarovic V."/>
            <person name="Svec P."/>
            <person name="Kralova S."/>
            <person name="Kristofova L."/>
            <person name="Keklakova J."/>
            <person name="Petras P."/>
            <person name="Doskar J."/>
        </authorList>
    </citation>
    <scope>NUCLEOTIDE SEQUENCE</scope>
    <source>
        <strain evidence="8">CCM 8730</strain>
    </source>
</reference>
<dbReference type="InterPro" id="IPR029063">
    <property type="entry name" value="SAM-dependent_MTases_sf"/>
</dbReference>
<comment type="function">
    <text evidence="5">Methylates the class 1 translation termination release factors RF1/PrfA and RF2/PrfB on the glutamine residue of the universally conserved GGQ motif.</text>
</comment>
<keyword evidence="3 5" id="KW-0949">S-adenosyl-L-methionine</keyword>
<dbReference type="InterPro" id="IPR050320">
    <property type="entry name" value="N5-glutamine_MTase"/>
</dbReference>
<dbReference type="Gene3D" id="1.10.8.10">
    <property type="entry name" value="DNA helicase RuvA subunit, C-terminal domain"/>
    <property type="match status" value="1"/>
</dbReference>
<dbReference type="InterPro" id="IPR004556">
    <property type="entry name" value="HemK-like"/>
</dbReference>
<evidence type="ECO:0000256" key="4">
    <source>
        <dbReference type="ARBA" id="ARBA00048391"/>
    </source>
</evidence>
<dbReference type="Pfam" id="PF17827">
    <property type="entry name" value="PrmC_N"/>
    <property type="match status" value="1"/>
</dbReference>
<evidence type="ECO:0000256" key="3">
    <source>
        <dbReference type="ARBA" id="ARBA00022691"/>
    </source>
</evidence>
<dbReference type="EMBL" id="CP093217">
    <property type="protein sequence ID" value="UQW82291.1"/>
    <property type="molecule type" value="Genomic_DNA"/>
</dbReference>
<dbReference type="InterPro" id="IPR002052">
    <property type="entry name" value="DNA_methylase_N6_adenine_CS"/>
</dbReference>
<dbReference type="GO" id="GO:0003676">
    <property type="term" value="F:nucleic acid binding"/>
    <property type="evidence" value="ECO:0007669"/>
    <property type="project" value="InterPro"/>
</dbReference>
<keyword evidence="1 5" id="KW-0489">Methyltransferase</keyword>
<dbReference type="RefSeq" id="WP_099090849.1">
    <property type="nucleotide sequence ID" value="NZ_CP093217.1"/>
</dbReference>
<dbReference type="PROSITE" id="PS00092">
    <property type="entry name" value="N6_MTASE"/>
    <property type="match status" value="1"/>
</dbReference>
<dbReference type="InterPro" id="IPR007848">
    <property type="entry name" value="Small_mtfrase_dom"/>
</dbReference>
<dbReference type="EMBL" id="MRZN01000017">
    <property type="protein sequence ID" value="PHK49102.1"/>
    <property type="molecule type" value="Genomic_DNA"/>
</dbReference>
<dbReference type="InterPro" id="IPR040758">
    <property type="entry name" value="PrmC_N"/>
</dbReference>
<dbReference type="NCBIfam" id="TIGR00536">
    <property type="entry name" value="hemK_fam"/>
    <property type="match status" value="1"/>
</dbReference>
<reference evidence="8" key="3">
    <citation type="submission" date="2017-10" db="EMBL/GenBank/DDBJ databases">
        <authorList>
            <person name="Vrbovska V."/>
            <person name="Kovarovic V."/>
            <person name="Indrakova A."/>
        </authorList>
    </citation>
    <scope>NUCLEOTIDE SEQUENCE</scope>
    <source>
        <strain evidence="8">CCM 8730</strain>
    </source>
</reference>
<comment type="caution">
    <text evidence="5">Lacks conserved residue(s) required for the propagation of feature annotation.</text>
</comment>
<keyword evidence="11" id="KW-1185">Reference proteome</keyword>